<dbReference type="EMBL" id="RQTK01000194">
    <property type="protein sequence ID" value="RUS84752.1"/>
    <property type="molecule type" value="Genomic_DNA"/>
</dbReference>
<dbReference type="AlphaFoldDB" id="A0A3S1HRL8"/>
<dbReference type="SMART" id="SM00494">
    <property type="entry name" value="ChtBD2"/>
    <property type="match status" value="1"/>
</dbReference>
<dbReference type="InterPro" id="IPR036508">
    <property type="entry name" value="Chitin-bd_dom_sf"/>
</dbReference>
<proteinExistence type="predicted"/>
<keyword evidence="3" id="KW-0677">Repeat</keyword>
<comment type="caution">
    <text evidence="7">The sequence shown here is derived from an EMBL/GenBank/DDBJ whole genome shotgun (WGS) entry which is preliminary data.</text>
</comment>
<dbReference type="Gene3D" id="2.170.140.10">
    <property type="entry name" value="Chitin binding domain"/>
    <property type="match status" value="1"/>
</dbReference>
<evidence type="ECO:0000313" key="7">
    <source>
        <dbReference type="EMBL" id="RUS84752.1"/>
    </source>
</evidence>
<dbReference type="InterPro" id="IPR051940">
    <property type="entry name" value="Chitin_bind-dev_reg"/>
</dbReference>
<evidence type="ECO:0000256" key="4">
    <source>
        <dbReference type="ARBA" id="ARBA00023157"/>
    </source>
</evidence>
<evidence type="ECO:0000256" key="1">
    <source>
        <dbReference type="ARBA" id="ARBA00022669"/>
    </source>
</evidence>
<organism evidence="7 8">
    <name type="scientific">Elysia chlorotica</name>
    <name type="common">Eastern emerald elysia</name>
    <name type="synonym">Sea slug</name>
    <dbReference type="NCBI Taxonomy" id="188477"/>
    <lineage>
        <taxon>Eukaryota</taxon>
        <taxon>Metazoa</taxon>
        <taxon>Spiralia</taxon>
        <taxon>Lophotrochozoa</taxon>
        <taxon>Mollusca</taxon>
        <taxon>Gastropoda</taxon>
        <taxon>Heterobranchia</taxon>
        <taxon>Euthyneura</taxon>
        <taxon>Panpulmonata</taxon>
        <taxon>Sacoglossa</taxon>
        <taxon>Placobranchoidea</taxon>
        <taxon>Plakobranchidae</taxon>
        <taxon>Elysia</taxon>
    </lineage>
</organism>
<evidence type="ECO:0000313" key="8">
    <source>
        <dbReference type="Proteomes" id="UP000271974"/>
    </source>
</evidence>
<name>A0A3S1HRL8_ELYCH</name>
<feature type="non-terminal residue" evidence="7">
    <location>
        <position position="105"/>
    </location>
</feature>
<evidence type="ECO:0000256" key="5">
    <source>
        <dbReference type="ARBA" id="ARBA00023180"/>
    </source>
</evidence>
<dbReference type="PROSITE" id="PS50940">
    <property type="entry name" value="CHIT_BIND_II"/>
    <property type="match status" value="1"/>
</dbReference>
<feature type="domain" description="Chitin-binding type-2" evidence="6">
    <location>
        <begin position="1"/>
        <end position="58"/>
    </location>
</feature>
<keyword evidence="2" id="KW-0732">Signal</keyword>
<feature type="non-terminal residue" evidence="7">
    <location>
        <position position="1"/>
    </location>
</feature>
<keyword evidence="5" id="KW-0325">Glycoprotein</keyword>
<dbReference type="PANTHER" id="PTHR23301:SF0">
    <property type="entry name" value="CHITIN-BINDING TYPE-2 DOMAIN-CONTAINING PROTEIN-RELATED"/>
    <property type="match status" value="1"/>
</dbReference>
<protein>
    <recommendedName>
        <fullName evidence="6">Chitin-binding type-2 domain-containing protein</fullName>
    </recommendedName>
</protein>
<reference evidence="7 8" key="1">
    <citation type="submission" date="2019-01" db="EMBL/GenBank/DDBJ databases">
        <title>A draft genome assembly of the solar-powered sea slug Elysia chlorotica.</title>
        <authorList>
            <person name="Cai H."/>
            <person name="Li Q."/>
            <person name="Fang X."/>
            <person name="Li J."/>
            <person name="Curtis N.E."/>
            <person name="Altenburger A."/>
            <person name="Shibata T."/>
            <person name="Feng M."/>
            <person name="Maeda T."/>
            <person name="Schwartz J.A."/>
            <person name="Shigenobu S."/>
            <person name="Lundholm N."/>
            <person name="Nishiyama T."/>
            <person name="Yang H."/>
            <person name="Hasebe M."/>
            <person name="Li S."/>
            <person name="Pierce S.K."/>
            <person name="Wang J."/>
        </authorList>
    </citation>
    <scope>NUCLEOTIDE SEQUENCE [LARGE SCALE GENOMIC DNA]</scope>
    <source>
        <strain evidence="7">EC2010</strain>
        <tissue evidence="7">Whole organism of an adult</tissue>
    </source>
</reference>
<evidence type="ECO:0000256" key="2">
    <source>
        <dbReference type="ARBA" id="ARBA00022729"/>
    </source>
</evidence>
<keyword evidence="8" id="KW-1185">Reference proteome</keyword>
<gene>
    <name evidence="7" type="ORF">EGW08_007494</name>
</gene>
<dbReference type="STRING" id="188477.A0A3S1HRL8"/>
<evidence type="ECO:0000259" key="6">
    <source>
        <dbReference type="PROSITE" id="PS50940"/>
    </source>
</evidence>
<evidence type="ECO:0000256" key="3">
    <source>
        <dbReference type="ARBA" id="ARBA00022737"/>
    </source>
</evidence>
<dbReference type="PANTHER" id="PTHR23301">
    <property type="entry name" value="CHITIN BINDING PERITROPHIN-A"/>
    <property type="match status" value="1"/>
</dbReference>
<dbReference type="OrthoDB" id="6152035at2759"/>
<accession>A0A3S1HRL8</accession>
<dbReference type="SUPFAM" id="SSF57625">
    <property type="entry name" value="Invertebrate chitin-binding proteins"/>
    <property type="match status" value="1"/>
</dbReference>
<dbReference type="InterPro" id="IPR002557">
    <property type="entry name" value="Chitin-bd_dom"/>
</dbReference>
<dbReference type="Pfam" id="PF01607">
    <property type="entry name" value="CBM_14"/>
    <property type="match status" value="1"/>
</dbReference>
<dbReference type="GO" id="GO:0005576">
    <property type="term" value="C:extracellular region"/>
    <property type="evidence" value="ECO:0007669"/>
    <property type="project" value="InterPro"/>
</dbReference>
<keyword evidence="4" id="KW-1015">Disulfide bond</keyword>
<sequence length="105" mass="11646">PVTCPSASGQFAYTADCAKFYQCDNGVATVTNCQSQLVFNPQTGYCDWPANKVPQTEIRIPPEMFKPQFANLCTQNPYGGNPGETFLVRHPEYCNAFFTCTEGFI</sequence>
<dbReference type="Proteomes" id="UP000271974">
    <property type="component" value="Unassembled WGS sequence"/>
</dbReference>
<dbReference type="GO" id="GO:0008061">
    <property type="term" value="F:chitin binding"/>
    <property type="evidence" value="ECO:0007669"/>
    <property type="project" value="UniProtKB-KW"/>
</dbReference>
<keyword evidence="1" id="KW-0147">Chitin-binding</keyword>